<name>A0A2S0K2N2_LYSSH</name>
<keyword evidence="2" id="KW-0808">Transferase</keyword>
<evidence type="ECO:0000313" key="5">
    <source>
        <dbReference type="Proteomes" id="UP000255295"/>
    </source>
</evidence>
<dbReference type="SUPFAM" id="SSF55729">
    <property type="entry name" value="Acyl-CoA N-acyltransferases (Nat)"/>
    <property type="match status" value="1"/>
</dbReference>
<reference evidence="3 5" key="2">
    <citation type="submission" date="2018-06" db="EMBL/GenBank/DDBJ databases">
        <authorList>
            <consortium name="Pathogen Informatics"/>
            <person name="Doyle S."/>
        </authorList>
    </citation>
    <scope>NUCLEOTIDE SEQUENCE [LARGE SCALE GENOMIC DNA]</scope>
    <source>
        <strain evidence="3 5">NCTC10338</strain>
    </source>
</reference>
<dbReference type="Proteomes" id="UP000255295">
    <property type="component" value="Unassembled WGS sequence"/>
</dbReference>
<gene>
    <name evidence="2" type="ORF">LS41612_15790</name>
    <name evidence="3" type="ORF">NCTC10338_01530</name>
</gene>
<evidence type="ECO:0000313" key="2">
    <source>
        <dbReference type="EMBL" id="AVK97632.1"/>
    </source>
</evidence>
<reference evidence="2 4" key="1">
    <citation type="submission" date="2017-03" db="EMBL/GenBank/DDBJ databases">
        <title>The whole genome sequencing and assembly of Lysinibacillus sphaericus DSM 28T strain.</title>
        <authorList>
            <person name="Lee Y.-J."/>
            <person name="Yi H."/>
            <person name="Bahn Y.-S."/>
            <person name="Kim J.F."/>
            <person name="Lee D.-W."/>
        </authorList>
    </citation>
    <scope>NUCLEOTIDE SEQUENCE [LARGE SCALE GENOMIC DNA]</scope>
    <source>
        <strain evidence="2 4">DSM 28</strain>
    </source>
</reference>
<feature type="domain" description="N-acetyltransferase" evidence="1">
    <location>
        <begin position="118"/>
        <end position="263"/>
    </location>
</feature>
<evidence type="ECO:0000313" key="4">
    <source>
        <dbReference type="Proteomes" id="UP000238825"/>
    </source>
</evidence>
<dbReference type="EMBL" id="CP019980">
    <property type="protein sequence ID" value="AVK97632.1"/>
    <property type="molecule type" value="Genomic_DNA"/>
</dbReference>
<sequence>MHKLQDIMQLDIDYINEFSEMERCPEGVFFYNKEMPMYYDANHAHIWKRVEQAETFLTNVKQFYLSKGLIPRMYLYNVEENHHCVEALSSHGFQYESFTDDIQCWNGEFVILPHNPAIRIERVTDANVQEALEVEMTISTFGEPALIKRAFENMYCSPHFTYYLLKIDGVACCTANLFLSGRQGRIESVATLESYRGRGLIGYVLQHIQKEAVKNNLEHLWLLPINEQVAKVYERANFYSFGKIKSIHAFTEGKTIQEIRSAK</sequence>
<dbReference type="AlphaFoldDB" id="A0A2S0K2N2"/>
<proteinExistence type="predicted"/>
<dbReference type="Pfam" id="PF00583">
    <property type="entry name" value="Acetyltransf_1"/>
    <property type="match status" value="1"/>
</dbReference>
<dbReference type="EMBL" id="UFSZ01000001">
    <property type="protein sequence ID" value="SUV16451.1"/>
    <property type="molecule type" value="Genomic_DNA"/>
</dbReference>
<dbReference type="InterPro" id="IPR016181">
    <property type="entry name" value="Acyl_CoA_acyltransferase"/>
</dbReference>
<dbReference type="Proteomes" id="UP000238825">
    <property type="component" value="Chromosome"/>
</dbReference>
<dbReference type="GO" id="GO:0016747">
    <property type="term" value="F:acyltransferase activity, transferring groups other than amino-acyl groups"/>
    <property type="evidence" value="ECO:0007669"/>
    <property type="project" value="InterPro"/>
</dbReference>
<protein>
    <submittedName>
        <fullName evidence="3">Acetyltransferase, GNAT family protein</fullName>
    </submittedName>
    <submittedName>
        <fullName evidence="2">GNAT family N-acetyltransferase</fullName>
    </submittedName>
</protein>
<dbReference type="RefSeq" id="WP_024362366.1">
    <property type="nucleotide sequence ID" value="NZ_BJNS01000046.1"/>
</dbReference>
<dbReference type="PROSITE" id="PS51186">
    <property type="entry name" value="GNAT"/>
    <property type="match status" value="1"/>
</dbReference>
<accession>A0A2S0K2N2</accession>
<organism evidence="2 4">
    <name type="scientific">Lysinibacillus sphaericus</name>
    <name type="common">Bacillus sphaericus</name>
    <dbReference type="NCBI Taxonomy" id="1421"/>
    <lineage>
        <taxon>Bacteria</taxon>
        <taxon>Bacillati</taxon>
        <taxon>Bacillota</taxon>
        <taxon>Bacilli</taxon>
        <taxon>Bacillales</taxon>
        <taxon>Bacillaceae</taxon>
        <taxon>Lysinibacillus</taxon>
    </lineage>
</organism>
<evidence type="ECO:0000259" key="1">
    <source>
        <dbReference type="PROSITE" id="PS51186"/>
    </source>
</evidence>
<dbReference type="CDD" id="cd04301">
    <property type="entry name" value="NAT_SF"/>
    <property type="match status" value="1"/>
</dbReference>
<evidence type="ECO:0000313" key="3">
    <source>
        <dbReference type="EMBL" id="SUV16451.1"/>
    </source>
</evidence>
<dbReference type="Gene3D" id="3.40.630.30">
    <property type="match status" value="1"/>
</dbReference>
<dbReference type="GeneID" id="48277663"/>
<dbReference type="InterPro" id="IPR000182">
    <property type="entry name" value="GNAT_dom"/>
</dbReference>